<dbReference type="STRING" id="320771.Cflav_PD4421"/>
<organism evidence="1 2">
    <name type="scientific">Pedosphaera parvula (strain Ellin514)</name>
    <dbReference type="NCBI Taxonomy" id="320771"/>
    <lineage>
        <taxon>Bacteria</taxon>
        <taxon>Pseudomonadati</taxon>
        <taxon>Verrucomicrobiota</taxon>
        <taxon>Pedosphaerae</taxon>
        <taxon>Pedosphaerales</taxon>
        <taxon>Pedosphaeraceae</taxon>
        <taxon>Pedosphaera</taxon>
    </lineage>
</organism>
<dbReference type="GO" id="GO:0000428">
    <property type="term" value="C:DNA-directed RNA polymerase complex"/>
    <property type="evidence" value="ECO:0007669"/>
    <property type="project" value="UniProtKB-KW"/>
</dbReference>
<evidence type="ECO:0000313" key="2">
    <source>
        <dbReference type="Proteomes" id="UP000003688"/>
    </source>
</evidence>
<sequence>MLTEAATLAKVDNLIGFKENVIMGHIIPAGTGFDYHRRIKLKPLVEVEEEPAPEPAIATENPLVAS</sequence>
<keyword evidence="2" id="KW-1185">Reference proteome</keyword>
<dbReference type="AlphaFoldDB" id="B9XFN6"/>
<name>B9XFN6_PEDPL</name>
<dbReference type="Proteomes" id="UP000003688">
    <property type="component" value="Unassembled WGS sequence"/>
</dbReference>
<dbReference type="SUPFAM" id="SSF64484">
    <property type="entry name" value="beta and beta-prime subunits of DNA dependent RNA-polymerase"/>
    <property type="match status" value="1"/>
</dbReference>
<dbReference type="Gene3D" id="1.10.150.390">
    <property type="match status" value="1"/>
</dbReference>
<reference evidence="1 2" key="1">
    <citation type="journal article" date="2011" name="J. Bacteriol.">
        <title>Genome sequence of 'Pedosphaera parvula' Ellin514, an aerobic Verrucomicrobial isolate from pasture soil.</title>
        <authorList>
            <person name="Kant R."/>
            <person name="van Passel M.W."/>
            <person name="Sangwan P."/>
            <person name="Palva A."/>
            <person name="Lucas S."/>
            <person name="Copeland A."/>
            <person name="Lapidus A."/>
            <person name="Glavina Del Rio T."/>
            <person name="Dalin E."/>
            <person name="Tice H."/>
            <person name="Bruce D."/>
            <person name="Goodwin L."/>
            <person name="Pitluck S."/>
            <person name="Chertkov O."/>
            <person name="Larimer F.W."/>
            <person name="Land M.L."/>
            <person name="Hauser L."/>
            <person name="Brettin T.S."/>
            <person name="Detter J.C."/>
            <person name="Han S."/>
            <person name="de Vos W.M."/>
            <person name="Janssen P.H."/>
            <person name="Smidt H."/>
        </authorList>
    </citation>
    <scope>NUCLEOTIDE SEQUENCE [LARGE SCALE GENOMIC DNA]</scope>
    <source>
        <strain evidence="1 2">Ellin514</strain>
    </source>
</reference>
<dbReference type="EMBL" id="ABOX02000010">
    <property type="protein sequence ID" value="EEF61400.1"/>
    <property type="molecule type" value="Genomic_DNA"/>
</dbReference>
<proteinExistence type="predicted"/>
<evidence type="ECO:0000313" key="1">
    <source>
        <dbReference type="EMBL" id="EEF61400.1"/>
    </source>
</evidence>
<accession>B9XFN6</accession>
<protein>
    <submittedName>
        <fullName evidence="1">DNA-directed RNA polymerase subunit beta</fullName>
    </submittedName>
</protein>
<keyword evidence="1" id="KW-0240">DNA-directed RNA polymerase</keyword>
<comment type="caution">
    <text evidence="1">The sequence shown here is derived from an EMBL/GenBank/DDBJ whole genome shotgun (WGS) entry which is preliminary data.</text>
</comment>
<keyword evidence="1" id="KW-0804">Transcription</keyword>
<gene>
    <name evidence="1" type="ORF">Cflav_PD4421</name>
</gene>